<comment type="caution">
    <text evidence="2">The sequence shown here is derived from an EMBL/GenBank/DDBJ whole genome shotgun (WGS) entry which is preliminary data.</text>
</comment>
<evidence type="ECO:0000313" key="3">
    <source>
        <dbReference type="Proteomes" id="UP000314294"/>
    </source>
</evidence>
<organism evidence="2 3">
    <name type="scientific">Liparis tanakae</name>
    <name type="common">Tanaka's snailfish</name>
    <dbReference type="NCBI Taxonomy" id="230148"/>
    <lineage>
        <taxon>Eukaryota</taxon>
        <taxon>Metazoa</taxon>
        <taxon>Chordata</taxon>
        <taxon>Craniata</taxon>
        <taxon>Vertebrata</taxon>
        <taxon>Euteleostomi</taxon>
        <taxon>Actinopterygii</taxon>
        <taxon>Neopterygii</taxon>
        <taxon>Teleostei</taxon>
        <taxon>Neoteleostei</taxon>
        <taxon>Acanthomorphata</taxon>
        <taxon>Eupercaria</taxon>
        <taxon>Perciformes</taxon>
        <taxon>Cottioidei</taxon>
        <taxon>Cottales</taxon>
        <taxon>Liparidae</taxon>
        <taxon>Liparis</taxon>
    </lineage>
</organism>
<accession>A0A4Z2GX60</accession>
<dbReference type="AlphaFoldDB" id="A0A4Z2GX60"/>
<dbReference type="Proteomes" id="UP000314294">
    <property type="component" value="Unassembled WGS sequence"/>
</dbReference>
<gene>
    <name evidence="2" type="ORF">EYF80_031539</name>
</gene>
<evidence type="ECO:0000313" key="2">
    <source>
        <dbReference type="EMBL" id="TNN58237.1"/>
    </source>
</evidence>
<feature type="compositionally biased region" description="Basic and acidic residues" evidence="1">
    <location>
        <begin position="49"/>
        <end position="65"/>
    </location>
</feature>
<name>A0A4Z2GX60_9TELE</name>
<keyword evidence="3" id="KW-1185">Reference proteome</keyword>
<feature type="compositionally biased region" description="Basic and acidic residues" evidence="1">
    <location>
        <begin position="74"/>
        <end position="90"/>
    </location>
</feature>
<evidence type="ECO:0000256" key="1">
    <source>
        <dbReference type="SAM" id="MobiDB-lite"/>
    </source>
</evidence>
<protein>
    <submittedName>
        <fullName evidence="2">Uncharacterized protein</fullName>
    </submittedName>
</protein>
<reference evidence="2 3" key="1">
    <citation type="submission" date="2019-03" db="EMBL/GenBank/DDBJ databases">
        <title>First draft genome of Liparis tanakae, snailfish: a comprehensive survey of snailfish specific genes.</title>
        <authorList>
            <person name="Kim W."/>
            <person name="Song I."/>
            <person name="Jeong J.-H."/>
            <person name="Kim D."/>
            <person name="Kim S."/>
            <person name="Ryu S."/>
            <person name="Song J.Y."/>
            <person name="Lee S.K."/>
        </authorList>
    </citation>
    <scope>NUCLEOTIDE SEQUENCE [LARGE SCALE GENOMIC DNA]</scope>
    <source>
        <tissue evidence="2">Muscle</tissue>
    </source>
</reference>
<dbReference type="EMBL" id="SRLO01000385">
    <property type="protein sequence ID" value="TNN58237.1"/>
    <property type="molecule type" value="Genomic_DNA"/>
</dbReference>
<sequence>MCSIYLEKRSSDLLHTWCANTGDPLECFAGAICWRIIRGDKPKQISTRDTTEEFKIQERSDRSCPRDASSGEGNGKRETDVVETRETMWD</sequence>
<feature type="region of interest" description="Disordered" evidence="1">
    <location>
        <begin position="46"/>
        <end position="90"/>
    </location>
</feature>
<proteinExistence type="predicted"/>